<evidence type="ECO:0000313" key="3">
    <source>
        <dbReference type="Proteomes" id="UP000177050"/>
    </source>
</evidence>
<keyword evidence="1" id="KW-0472">Membrane</keyword>
<gene>
    <name evidence="2" type="ORF">A3K52_05880</name>
</gene>
<evidence type="ECO:0000256" key="1">
    <source>
        <dbReference type="SAM" id="Phobius"/>
    </source>
</evidence>
<sequence>MKQEELYDFFTHASKAILFLPLVMLIIILMNKQSAYPTKQKPFPSVPLSNTKQSSYSSPTSSLNLQGPLVCQTQTKDASWSAFIENKIIAGLIIKPKETIHVVVLQDCAYIWGDKKTGEKLCGLSTYIQLADTLMSSGLISTDTLLDSGVIPKTSSLSTSEIRQMIGSCKKQKIEDRRVFEVPKGIKFVEKKK</sequence>
<comment type="caution">
    <text evidence="2">The sequence shown here is derived from an EMBL/GenBank/DDBJ whole genome shotgun (WGS) entry which is preliminary data.</text>
</comment>
<organism evidence="2 3">
    <name type="scientific">Candidatus Roizmanbacteria bacterium RIFOXYD1_FULL_38_12</name>
    <dbReference type="NCBI Taxonomy" id="1802093"/>
    <lineage>
        <taxon>Bacteria</taxon>
        <taxon>Candidatus Roizmaniibacteriota</taxon>
    </lineage>
</organism>
<name>A0A1F7L2B4_9BACT</name>
<keyword evidence="1" id="KW-1133">Transmembrane helix</keyword>
<feature type="transmembrane region" description="Helical" evidence="1">
    <location>
        <begin position="12"/>
        <end position="31"/>
    </location>
</feature>
<dbReference type="Proteomes" id="UP000177050">
    <property type="component" value="Unassembled WGS sequence"/>
</dbReference>
<protein>
    <submittedName>
        <fullName evidence="2">Uncharacterized protein</fullName>
    </submittedName>
</protein>
<keyword evidence="1" id="KW-0812">Transmembrane</keyword>
<accession>A0A1F7L2B4</accession>
<evidence type="ECO:0000313" key="2">
    <source>
        <dbReference type="EMBL" id="OGK74263.1"/>
    </source>
</evidence>
<reference evidence="2 3" key="1">
    <citation type="journal article" date="2016" name="Nat. Commun.">
        <title>Thousands of microbial genomes shed light on interconnected biogeochemical processes in an aquifer system.</title>
        <authorList>
            <person name="Anantharaman K."/>
            <person name="Brown C.T."/>
            <person name="Hug L.A."/>
            <person name="Sharon I."/>
            <person name="Castelle C.J."/>
            <person name="Probst A.J."/>
            <person name="Thomas B.C."/>
            <person name="Singh A."/>
            <person name="Wilkins M.J."/>
            <person name="Karaoz U."/>
            <person name="Brodie E.L."/>
            <person name="Williams K.H."/>
            <person name="Hubbard S.S."/>
            <person name="Banfield J.F."/>
        </authorList>
    </citation>
    <scope>NUCLEOTIDE SEQUENCE [LARGE SCALE GENOMIC DNA]</scope>
</reference>
<dbReference type="EMBL" id="MGBR01000001">
    <property type="protein sequence ID" value="OGK74263.1"/>
    <property type="molecule type" value="Genomic_DNA"/>
</dbReference>
<proteinExistence type="predicted"/>
<dbReference type="AlphaFoldDB" id="A0A1F7L2B4"/>